<reference evidence="3" key="1">
    <citation type="submission" date="2017-06" db="EMBL/GenBank/DDBJ databases">
        <authorList>
            <person name="Varghese N."/>
            <person name="Submissions S."/>
        </authorList>
    </citation>
    <scope>NUCLEOTIDE SEQUENCE [LARGE SCALE GENOMIC DNA]</scope>
    <source>
        <strain evidence="3">SCA</strain>
    </source>
</reference>
<dbReference type="OrthoDB" id="5690292at2"/>
<feature type="transmembrane region" description="Helical" evidence="1">
    <location>
        <begin position="6"/>
        <end position="34"/>
    </location>
</feature>
<dbReference type="GO" id="GO:0005886">
    <property type="term" value="C:plasma membrane"/>
    <property type="evidence" value="ECO:0007669"/>
    <property type="project" value="TreeGrafter"/>
</dbReference>
<evidence type="ECO:0000313" key="2">
    <source>
        <dbReference type="EMBL" id="SNS77024.1"/>
    </source>
</evidence>
<dbReference type="AlphaFoldDB" id="A0A239H9U4"/>
<gene>
    <name evidence="2" type="ORF">SAMN05446037_102046</name>
</gene>
<accession>A0A239H9U4</accession>
<dbReference type="RefSeq" id="WP_089284094.1">
    <property type="nucleotide sequence ID" value="NZ_FZOJ01000020.1"/>
</dbReference>
<dbReference type="Pfam" id="PF04304">
    <property type="entry name" value="DUF454"/>
    <property type="match status" value="1"/>
</dbReference>
<organism evidence="2 3">
    <name type="scientific">Anaerovirgula multivorans</name>
    <dbReference type="NCBI Taxonomy" id="312168"/>
    <lineage>
        <taxon>Bacteria</taxon>
        <taxon>Bacillati</taxon>
        <taxon>Bacillota</taxon>
        <taxon>Clostridia</taxon>
        <taxon>Peptostreptococcales</taxon>
        <taxon>Natronincolaceae</taxon>
        <taxon>Anaerovirgula</taxon>
    </lineage>
</organism>
<evidence type="ECO:0000313" key="3">
    <source>
        <dbReference type="Proteomes" id="UP000198304"/>
    </source>
</evidence>
<protein>
    <recommendedName>
        <fullName evidence="4">Inner membrane protein</fullName>
    </recommendedName>
</protein>
<keyword evidence="3" id="KW-1185">Reference proteome</keyword>
<evidence type="ECO:0008006" key="4">
    <source>
        <dbReference type="Google" id="ProtNLM"/>
    </source>
</evidence>
<keyword evidence="1" id="KW-0812">Transmembrane</keyword>
<dbReference type="InterPro" id="IPR007401">
    <property type="entry name" value="DUF454"/>
</dbReference>
<sequence>MKIFYLTIGGISLVLGLIGIVLPVLPTTPFLLLTSFCFSKGSKRFHHWFTNTSLYKKHLDDFVKNRSMSLKTKISLLATASTMLLFPLILINHMVMRIFIIFLYIFKYYYFVFKIKTI</sequence>
<keyword evidence="1" id="KW-1133">Transmembrane helix</keyword>
<name>A0A239H9U4_9FIRM</name>
<dbReference type="PIRSF" id="PIRSF016789">
    <property type="entry name" value="DUF454"/>
    <property type="match status" value="1"/>
</dbReference>
<dbReference type="PANTHER" id="PTHR35813">
    <property type="entry name" value="INNER MEMBRANE PROTEIN YBAN"/>
    <property type="match status" value="1"/>
</dbReference>
<proteinExistence type="predicted"/>
<keyword evidence="1" id="KW-0472">Membrane</keyword>
<dbReference type="Proteomes" id="UP000198304">
    <property type="component" value="Unassembled WGS sequence"/>
</dbReference>
<dbReference type="PANTHER" id="PTHR35813:SF1">
    <property type="entry name" value="INNER MEMBRANE PROTEIN YBAN"/>
    <property type="match status" value="1"/>
</dbReference>
<dbReference type="EMBL" id="FZOJ01000020">
    <property type="protein sequence ID" value="SNS77024.1"/>
    <property type="molecule type" value="Genomic_DNA"/>
</dbReference>
<evidence type="ECO:0000256" key="1">
    <source>
        <dbReference type="SAM" id="Phobius"/>
    </source>
</evidence>